<gene>
    <name evidence="5" type="ORF">CHUDEA7_760</name>
</gene>
<dbReference type="Pfam" id="PF00076">
    <property type="entry name" value="RRM_1"/>
    <property type="match status" value="2"/>
</dbReference>
<dbReference type="InterPro" id="IPR000504">
    <property type="entry name" value="RRM_dom"/>
</dbReference>
<evidence type="ECO:0000256" key="2">
    <source>
        <dbReference type="PROSITE-ProRule" id="PRU00176"/>
    </source>
</evidence>
<reference evidence="5" key="1">
    <citation type="submission" date="2015-08" db="EMBL/GenBank/DDBJ databases">
        <authorList>
            <person name="Babu N.S."/>
            <person name="Beckwith C.J."/>
            <person name="Beseler K.G."/>
            <person name="Brison A."/>
            <person name="Carone J.V."/>
            <person name="Caskin T.P."/>
            <person name="Diamond M."/>
            <person name="Durham M.E."/>
            <person name="Foxe J.M."/>
            <person name="Go M."/>
            <person name="Henderson B.A."/>
            <person name="Jones I.B."/>
            <person name="McGettigan J.A."/>
            <person name="Micheletti S.J."/>
            <person name="Nasrallah M.E."/>
            <person name="Ortiz D."/>
            <person name="Piller C.R."/>
            <person name="Privatt S.R."/>
            <person name="Schneider S.L."/>
            <person name="Sharp S."/>
            <person name="Smith T.C."/>
            <person name="Stanton J.D."/>
            <person name="Ullery H.E."/>
            <person name="Wilson R.J."/>
            <person name="Serrano M.G."/>
            <person name="Buck G."/>
            <person name="Lee V."/>
            <person name="Wang Y."/>
            <person name="Carvalho R."/>
            <person name="Voegtly L."/>
            <person name="Shi R."/>
            <person name="Duckworth R."/>
            <person name="Johnson A."/>
            <person name="Loviza R."/>
            <person name="Walstead R."/>
            <person name="Shah Z."/>
            <person name="Kiflezghi M."/>
            <person name="Wade K."/>
            <person name="Ball S.L."/>
            <person name="Bradley K.W."/>
            <person name="Asai D.J."/>
            <person name="Bowman C.A."/>
            <person name="Russell D.A."/>
            <person name="Pope W.H."/>
            <person name="Jacobs-Sera D."/>
            <person name="Hendrix R.W."/>
            <person name="Hatfull G.F."/>
        </authorList>
    </citation>
    <scope>NUCLEOTIDE SEQUENCE [LARGE SCALE GENOMIC DNA]</scope>
</reference>
<feature type="compositionally biased region" description="Basic residues" evidence="3">
    <location>
        <begin position="553"/>
        <end position="567"/>
    </location>
</feature>
<dbReference type="EMBL" id="LN877953">
    <property type="protein sequence ID" value="CUV07054.1"/>
    <property type="molecule type" value="Genomic_DNA"/>
</dbReference>
<dbReference type="AlphaFoldDB" id="A0A0S4TI07"/>
<dbReference type="VEuPathDB" id="CryptoDB:ChTU502y2012_407g0380"/>
<feature type="domain" description="RRM" evidence="4">
    <location>
        <begin position="365"/>
        <end position="445"/>
    </location>
</feature>
<proteinExistence type="predicted"/>
<name>A0A0S4TI07_CRYHO</name>
<evidence type="ECO:0000259" key="4">
    <source>
        <dbReference type="PROSITE" id="PS50102"/>
    </source>
</evidence>
<dbReference type="SMART" id="SM00360">
    <property type="entry name" value="RRM"/>
    <property type="match status" value="2"/>
</dbReference>
<dbReference type="Proteomes" id="UP000199752">
    <property type="component" value="Chromosome 7"/>
</dbReference>
<evidence type="ECO:0000256" key="3">
    <source>
        <dbReference type="SAM" id="MobiDB-lite"/>
    </source>
</evidence>
<feature type="domain" description="RRM" evidence="4">
    <location>
        <begin position="268"/>
        <end position="347"/>
    </location>
</feature>
<accession>A0A0S4TI07</accession>
<dbReference type="SUPFAM" id="SSF54928">
    <property type="entry name" value="RNA-binding domain, RBD"/>
    <property type="match status" value="2"/>
</dbReference>
<feature type="compositionally biased region" description="Low complexity" evidence="3">
    <location>
        <begin position="450"/>
        <end position="469"/>
    </location>
</feature>
<dbReference type="PROSITE" id="PS50102">
    <property type="entry name" value="RRM"/>
    <property type="match status" value="2"/>
</dbReference>
<dbReference type="Gene3D" id="3.30.70.330">
    <property type="match status" value="2"/>
</dbReference>
<evidence type="ECO:0000313" key="5">
    <source>
        <dbReference type="EMBL" id="CUV07054.1"/>
    </source>
</evidence>
<dbReference type="VEuPathDB" id="CryptoDB:GY17_00003311"/>
<feature type="region of interest" description="Disordered" evidence="3">
    <location>
        <begin position="552"/>
        <end position="598"/>
    </location>
</feature>
<dbReference type="VEuPathDB" id="CryptoDB:CHUDEA7_760"/>
<organism evidence="5">
    <name type="scientific">Cryptosporidium hominis</name>
    <dbReference type="NCBI Taxonomy" id="237895"/>
    <lineage>
        <taxon>Eukaryota</taxon>
        <taxon>Sar</taxon>
        <taxon>Alveolata</taxon>
        <taxon>Apicomplexa</taxon>
        <taxon>Conoidasida</taxon>
        <taxon>Coccidia</taxon>
        <taxon>Eucoccidiorida</taxon>
        <taxon>Eimeriorina</taxon>
        <taxon>Cryptosporidiidae</taxon>
        <taxon>Cryptosporidium</taxon>
    </lineage>
</organism>
<feature type="compositionally biased region" description="Low complexity" evidence="3">
    <location>
        <begin position="568"/>
        <end position="598"/>
    </location>
</feature>
<dbReference type="VEuPathDB" id="CryptoDB:Chro.40387"/>
<evidence type="ECO:0000256" key="1">
    <source>
        <dbReference type="ARBA" id="ARBA00022884"/>
    </source>
</evidence>
<dbReference type="PANTHER" id="PTHR48027">
    <property type="entry name" value="HETEROGENEOUS NUCLEAR RIBONUCLEOPROTEIN 87F-RELATED"/>
    <property type="match status" value="1"/>
</dbReference>
<dbReference type="InterPro" id="IPR052462">
    <property type="entry name" value="SLIRP/GR-RBP-like"/>
</dbReference>
<sequence length="690" mass="77049">MDNQSYRDVTDSRAFWISDKKCQGFSKGDIGGGRHVVSDLNCVSQALFNRSNSFPASFCSNNEESYFVNFDQITAMGEDQLNPFVESIRDANTLFLDDNISFIGSKETDSYFDNTSKYQRSVTMDFSNNSKYPGICSYYPRSINSVNYSRSNSDLARFLENKDELETYNTDNSLTRDSSGSSTESTGRFIYGSSNGCIEYGNIEGIVDSKHPHYCGVNIVRGMSSPKRERFIRQSDSLSSLTSDQLKDIGFINKQNNKRRSKRGYAPVKLFVNRVPKHMTNEELLKIFNKYGLVVECNIIRDSNGPKGCAFVRFSNIYEAQNAILCIHGKTVLDKEVGPIQVKYADGEIERLGLSPDVQPCGESVKVFVGSLPKNCTEDQLLLLFKQFGHVDEVHIIRDNNKQSKCSAFVTFPRKFMAENAIMFLDKKYIFDNSKRPIEVRLAKSRAKQKQQQQQQQQSQNGNNGQSGSLSPNHSDFATGNMGFGITYNKKSCGGSSSGVQAMSLRGGVDLFDSIPETTSQQMQFSNIPNSHHNADVAIKNFVIGHNLNHGHYLSHQHQHGSHRHGNQSKVTSNGTSNTNTAINITNTASSTNSSTKSKLNTNFSILMGMNSSMSNRIDSAPNVVHNTRNLDHQMNQEHINGHKRGIHMGTSHSSLISDSCYKGGPNNEDQIKFTPPTLLDFWTKPILNI</sequence>
<protein>
    <recommendedName>
        <fullName evidence="4">RRM domain-containing protein</fullName>
    </recommendedName>
</protein>
<dbReference type="VEuPathDB" id="CryptoDB:Chro.70093"/>
<keyword evidence="1 2" id="KW-0694">RNA-binding</keyword>
<feature type="region of interest" description="Disordered" evidence="3">
    <location>
        <begin position="443"/>
        <end position="476"/>
    </location>
</feature>
<dbReference type="InterPro" id="IPR012677">
    <property type="entry name" value="Nucleotide-bd_a/b_plait_sf"/>
</dbReference>
<dbReference type="GO" id="GO:0003723">
    <property type="term" value="F:RNA binding"/>
    <property type="evidence" value="ECO:0007669"/>
    <property type="project" value="UniProtKB-UniRule"/>
</dbReference>
<dbReference type="InterPro" id="IPR035979">
    <property type="entry name" value="RBD_domain_sf"/>
</dbReference>